<dbReference type="PROSITE" id="PS50011">
    <property type="entry name" value="PROTEIN_KINASE_DOM"/>
    <property type="match status" value="1"/>
</dbReference>
<dbReference type="GO" id="GO:0007399">
    <property type="term" value="P:nervous system development"/>
    <property type="evidence" value="ECO:0000318"/>
    <property type="project" value="GO_Central"/>
</dbReference>
<dbReference type="RefSeq" id="XP_035657408.1">
    <property type="nucleotide sequence ID" value="XM_035801515.1"/>
</dbReference>
<keyword evidence="9" id="KW-0341">Growth regulation</keyword>
<evidence type="ECO:0000256" key="7">
    <source>
        <dbReference type="ARBA" id="ARBA00017567"/>
    </source>
</evidence>
<evidence type="ECO:0000256" key="21">
    <source>
        <dbReference type="ARBA" id="ARBA00032053"/>
    </source>
</evidence>
<dbReference type="InterPro" id="IPR001245">
    <property type="entry name" value="Ser-Thr/Tyr_kinase_cat_dom"/>
</dbReference>
<evidence type="ECO:0000256" key="25">
    <source>
        <dbReference type="SAM" id="Phobius"/>
    </source>
</evidence>
<keyword evidence="13 26" id="KW-0732">Signal</keyword>
<evidence type="ECO:0000256" key="23">
    <source>
        <dbReference type="PROSITE-ProRule" id="PRU10141"/>
    </source>
</evidence>
<keyword evidence="11 25" id="KW-0812">Transmembrane</keyword>
<evidence type="ECO:0000256" key="11">
    <source>
        <dbReference type="ARBA" id="ARBA00022692"/>
    </source>
</evidence>
<gene>
    <name evidence="29" type="primary">LOC118403077</name>
</gene>
<dbReference type="Proteomes" id="UP000001554">
    <property type="component" value="Chromosome 16"/>
</dbReference>
<dbReference type="PANTHER" id="PTHR23255:SF104">
    <property type="entry name" value="TGF-BETA RECEPTOR TYPE-2-LIKE ISOFORM X1"/>
    <property type="match status" value="1"/>
</dbReference>
<dbReference type="GO" id="GO:0005026">
    <property type="term" value="F:transforming growth factor beta receptor activity, type II"/>
    <property type="evidence" value="ECO:0007669"/>
    <property type="project" value="InterPro"/>
</dbReference>
<keyword evidence="18 25" id="KW-1133">Transmembrane helix</keyword>
<dbReference type="GeneID" id="118403077"/>
<dbReference type="GO" id="GO:0071363">
    <property type="term" value="P:cellular response to growth factor stimulus"/>
    <property type="evidence" value="ECO:0000318"/>
    <property type="project" value="GO_Central"/>
</dbReference>
<protein>
    <recommendedName>
        <fullName evidence="7">TGF-beta receptor type-2</fullName>
        <ecNumber evidence="6">2.7.11.30</ecNumber>
    </recommendedName>
    <alternativeName>
        <fullName evidence="21">TGF-beta type II receptor</fullName>
    </alternativeName>
    <alternativeName>
        <fullName evidence="22">Transforming growth factor-beta receptor type II</fullName>
    </alternativeName>
</protein>
<dbReference type="CDD" id="cd14055">
    <property type="entry name" value="STKc_TGFbR2_like"/>
    <property type="match status" value="1"/>
</dbReference>
<evidence type="ECO:0000256" key="22">
    <source>
        <dbReference type="ARBA" id="ARBA00033122"/>
    </source>
</evidence>
<reference evidence="29" key="2">
    <citation type="submission" date="2025-08" db="UniProtKB">
        <authorList>
            <consortium name="RefSeq"/>
        </authorList>
    </citation>
    <scope>IDENTIFICATION</scope>
    <source>
        <strain evidence="29">S238N-H82</strain>
        <tissue evidence="29">Testes</tissue>
    </source>
</reference>
<feature type="domain" description="Protein kinase" evidence="27">
    <location>
        <begin position="308"/>
        <end position="612"/>
    </location>
</feature>
<evidence type="ECO:0000256" key="12">
    <source>
        <dbReference type="ARBA" id="ARBA00022723"/>
    </source>
</evidence>
<dbReference type="GO" id="GO:0050431">
    <property type="term" value="F:transforming growth factor beta binding"/>
    <property type="evidence" value="ECO:0000318"/>
    <property type="project" value="GO_Central"/>
</dbReference>
<dbReference type="SUPFAM" id="SSF56112">
    <property type="entry name" value="Protein kinase-like (PK-like)"/>
    <property type="match status" value="1"/>
</dbReference>
<dbReference type="Pfam" id="PF08917">
    <property type="entry name" value="ecTbetaR2"/>
    <property type="match status" value="1"/>
</dbReference>
<evidence type="ECO:0000256" key="9">
    <source>
        <dbReference type="ARBA" id="ARBA00022604"/>
    </source>
</evidence>
<feature type="compositionally biased region" description="Basic and acidic residues" evidence="24">
    <location>
        <begin position="624"/>
        <end position="638"/>
    </location>
</feature>
<dbReference type="SMART" id="SM00220">
    <property type="entry name" value="S_TKc"/>
    <property type="match status" value="1"/>
</dbReference>
<organism evidence="28 29">
    <name type="scientific">Branchiostoma floridae</name>
    <name type="common">Florida lancelet</name>
    <name type="synonym">Amphioxus</name>
    <dbReference type="NCBI Taxonomy" id="7739"/>
    <lineage>
        <taxon>Eukaryota</taxon>
        <taxon>Metazoa</taxon>
        <taxon>Chordata</taxon>
        <taxon>Cephalochordata</taxon>
        <taxon>Leptocardii</taxon>
        <taxon>Amphioxiformes</taxon>
        <taxon>Branchiostomatidae</taxon>
        <taxon>Branchiostoma</taxon>
    </lineage>
</organism>
<dbReference type="InterPro" id="IPR017441">
    <property type="entry name" value="Protein_kinase_ATP_BS"/>
</dbReference>
<dbReference type="FunFam" id="3.30.200.20:FF:000213">
    <property type="entry name" value="TGF-beta receptor type-2"/>
    <property type="match status" value="1"/>
</dbReference>
<dbReference type="InterPro" id="IPR011009">
    <property type="entry name" value="Kinase-like_dom_sf"/>
</dbReference>
<evidence type="ECO:0000256" key="15">
    <source>
        <dbReference type="ARBA" id="ARBA00022777"/>
    </source>
</evidence>
<dbReference type="Pfam" id="PF07714">
    <property type="entry name" value="PK_Tyr_Ser-Thr"/>
    <property type="match status" value="1"/>
</dbReference>
<keyword evidence="8" id="KW-0723">Serine/threonine-protein kinase</keyword>
<evidence type="ECO:0000256" key="5">
    <source>
        <dbReference type="ARBA" id="ARBA00009605"/>
    </source>
</evidence>
<dbReference type="GO" id="GO:0016361">
    <property type="term" value="F:activin receptor activity, type I"/>
    <property type="evidence" value="ECO:0000318"/>
    <property type="project" value="GO_Central"/>
</dbReference>
<evidence type="ECO:0000256" key="3">
    <source>
        <dbReference type="ARBA" id="ARBA00004285"/>
    </source>
</evidence>
<dbReference type="InterPro" id="IPR045860">
    <property type="entry name" value="Snake_toxin-like_sf"/>
</dbReference>
<keyword evidence="16 23" id="KW-0067">ATP-binding</keyword>
<dbReference type="OrthoDB" id="547665at2759"/>
<evidence type="ECO:0000256" key="17">
    <source>
        <dbReference type="ARBA" id="ARBA00022842"/>
    </source>
</evidence>
<dbReference type="Gene3D" id="3.30.200.20">
    <property type="entry name" value="Phosphorylase Kinase, domain 1"/>
    <property type="match status" value="1"/>
</dbReference>
<keyword evidence="12" id="KW-0479">Metal-binding</keyword>
<evidence type="ECO:0000256" key="16">
    <source>
        <dbReference type="ARBA" id="ARBA00022840"/>
    </source>
</evidence>
<evidence type="ECO:0000256" key="4">
    <source>
        <dbReference type="ARBA" id="ARBA00004479"/>
    </source>
</evidence>
<dbReference type="GO" id="GO:0005524">
    <property type="term" value="F:ATP binding"/>
    <property type="evidence" value="ECO:0007669"/>
    <property type="project" value="UniProtKB-UniRule"/>
</dbReference>
<evidence type="ECO:0000256" key="10">
    <source>
        <dbReference type="ARBA" id="ARBA00022679"/>
    </source>
</evidence>
<evidence type="ECO:0000313" key="28">
    <source>
        <dbReference type="Proteomes" id="UP000001554"/>
    </source>
</evidence>
<name>A0A9J7HDU6_BRAFL</name>
<dbReference type="InterPro" id="IPR000719">
    <property type="entry name" value="Prot_kinase_dom"/>
</dbReference>
<dbReference type="GO" id="GO:0005024">
    <property type="term" value="F:transforming growth factor beta receptor activity"/>
    <property type="evidence" value="ECO:0000318"/>
    <property type="project" value="GO_Central"/>
</dbReference>
<evidence type="ECO:0000259" key="27">
    <source>
        <dbReference type="PROSITE" id="PS50011"/>
    </source>
</evidence>
<feature type="region of interest" description="Disordered" evidence="24">
    <location>
        <begin position="619"/>
        <end position="638"/>
    </location>
</feature>
<evidence type="ECO:0000256" key="26">
    <source>
        <dbReference type="SAM" id="SignalP"/>
    </source>
</evidence>
<dbReference type="GO" id="GO:0034713">
    <property type="term" value="F:type I transforming growth factor beta receptor binding"/>
    <property type="evidence" value="ECO:0000318"/>
    <property type="project" value="GO_Central"/>
</dbReference>
<dbReference type="Gene3D" id="1.10.510.10">
    <property type="entry name" value="Transferase(Phosphotransferase) domain 1"/>
    <property type="match status" value="1"/>
</dbReference>
<dbReference type="GO" id="GO:0046872">
    <property type="term" value="F:metal ion binding"/>
    <property type="evidence" value="ECO:0007669"/>
    <property type="project" value="InterPro"/>
</dbReference>
<evidence type="ECO:0000256" key="13">
    <source>
        <dbReference type="ARBA" id="ARBA00022729"/>
    </source>
</evidence>
<dbReference type="PROSITE" id="PS00107">
    <property type="entry name" value="PROTEIN_KINASE_ATP"/>
    <property type="match status" value="1"/>
</dbReference>
<evidence type="ECO:0000256" key="19">
    <source>
        <dbReference type="ARBA" id="ARBA00023136"/>
    </source>
</evidence>
<feature type="region of interest" description="Disordered" evidence="24">
    <location>
        <begin position="152"/>
        <end position="219"/>
    </location>
</feature>
<evidence type="ECO:0000256" key="6">
    <source>
        <dbReference type="ARBA" id="ARBA00012401"/>
    </source>
</evidence>
<reference evidence="28" key="1">
    <citation type="journal article" date="2020" name="Nat. Ecol. Evol.">
        <title>Deeply conserved synteny resolves early events in vertebrate evolution.</title>
        <authorList>
            <person name="Simakov O."/>
            <person name="Marletaz F."/>
            <person name="Yue J.X."/>
            <person name="O'Connell B."/>
            <person name="Jenkins J."/>
            <person name="Brandt A."/>
            <person name="Calef R."/>
            <person name="Tung C.H."/>
            <person name="Huang T.K."/>
            <person name="Schmutz J."/>
            <person name="Satoh N."/>
            <person name="Yu J.K."/>
            <person name="Putnam N.H."/>
            <person name="Green R.E."/>
            <person name="Rokhsar D.S."/>
        </authorList>
    </citation>
    <scope>NUCLEOTIDE SEQUENCE [LARGE SCALE GENOMIC DNA]</scope>
    <source>
        <strain evidence="28">S238N-H82</strain>
    </source>
</reference>
<dbReference type="EC" id="2.7.11.30" evidence="6"/>
<dbReference type="SUPFAM" id="SSF57302">
    <property type="entry name" value="Snake toxin-like"/>
    <property type="match status" value="1"/>
</dbReference>
<dbReference type="InterPro" id="IPR015013">
    <property type="entry name" value="Transforming_GF_b_rcpt_2_ecto"/>
</dbReference>
<evidence type="ECO:0000313" key="29">
    <source>
        <dbReference type="RefSeq" id="XP_035657408.1"/>
    </source>
</evidence>
<proteinExistence type="inferred from homology"/>
<dbReference type="Gene3D" id="2.10.60.10">
    <property type="entry name" value="CD59"/>
    <property type="match status" value="1"/>
</dbReference>
<keyword evidence="19 25" id="KW-0472">Membrane</keyword>
<feature type="binding site" evidence="23">
    <location>
        <position position="341"/>
    </location>
    <ligand>
        <name>ATP</name>
        <dbReference type="ChEBI" id="CHEBI:30616"/>
    </ligand>
</feature>
<dbReference type="GO" id="GO:0005886">
    <property type="term" value="C:plasma membrane"/>
    <property type="evidence" value="ECO:0000318"/>
    <property type="project" value="GO_Central"/>
</dbReference>
<feature type="transmembrane region" description="Helical" evidence="25">
    <location>
        <begin position="230"/>
        <end position="255"/>
    </location>
</feature>
<dbReference type="PROSITE" id="PS00108">
    <property type="entry name" value="PROTEIN_KINASE_ST"/>
    <property type="match status" value="1"/>
</dbReference>
<keyword evidence="10" id="KW-0808">Transferase</keyword>
<comment type="similarity">
    <text evidence="5">Belongs to the protein kinase superfamily. TKL Ser/Thr protein kinase family. TGFB receptor subfamily.</text>
</comment>
<dbReference type="InterPro" id="IPR000333">
    <property type="entry name" value="TGFB_receptor"/>
</dbReference>
<dbReference type="GO" id="GO:0048179">
    <property type="term" value="C:activin receptor complex"/>
    <property type="evidence" value="ECO:0000318"/>
    <property type="project" value="GO_Central"/>
</dbReference>
<dbReference type="GO" id="GO:0032924">
    <property type="term" value="P:activin receptor signaling pathway"/>
    <property type="evidence" value="ECO:0000318"/>
    <property type="project" value="GO_Central"/>
</dbReference>
<dbReference type="KEGG" id="bfo:118403077"/>
<dbReference type="PANTHER" id="PTHR23255">
    <property type="entry name" value="TRANSFORMING GROWTH FACTOR-BETA RECEPTOR TYPE I AND II"/>
    <property type="match status" value="1"/>
</dbReference>
<evidence type="ECO:0000256" key="8">
    <source>
        <dbReference type="ARBA" id="ARBA00022527"/>
    </source>
</evidence>
<dbReference type="AlphaFoldDB" id="A0A9J7HDU6"/>
<keyword evidence="15" id="KW-0418">Kinase</keyword>
<keyword evidence="28" id="KW-1185">Reference proteome</keyword>
<comment type="cofactor">
    <cofactor evidence="1">
        <name>Mn(2+)</name>
        <dbReference type="ChEBI" id="CHEBI:29035"/>
    </cofactor>
</comment>
<evidence type="ECO:0000256" key="1">
    <source>
        <dbReference type="ARBA" id="ARBA00001936"/>
    </source>
</evidence>
<dbReference type="OMA" id="CENTIVD"/>
<comment type="cofactor">
    <cofactor evidence="2">
        <name>Mg(2+)</name>
        <dbReference type="ChEBI" id="CHEBI:18420"/>
    </cofactor>
</comment>
<keyword evidence="20" id="KW-0675">Receptor</keyword>
<comment type="subcellular location">
    <subcellularLocation>
        <location evidence="3">Membrane raft</location>
    </subcellularLocation>
    <subcellularLocation>
        <location evidence="4">Membrane</location>
        <topology evidence="4">Single-pass type I membrane protein</topology>
    </subcellularLocation>
</comment>
<sequence>MVSATLRRGWGLAASNRRRGCSIVGPTSSLLLTTLAIALALMSPARAATSCRACEGTTPVCDDVTGRCDVRCDYVKVCEGEGDGCVASMYPVVDNQTAEMTYEVQTGCWPGFNFNNPQEDECRADDTFPGMYTCLCGTDECNGEIIIPRAGVDRPSVPESGGDIPPDFLLDPNDSPSPPVGSGGFPWDPMAGPGRDDPTVRPGGESNHHFVGSSATASADRAYGPDNTSVLIGIVTIIPAILVLVLVIFAAYVLYRRRHPKTPPSSIFGTKLEDGNGNYQIKLDDFDSEVADPSLENTLNHNEEHLPIKLDTSVGKGRFAEVWKGKLFQESEDRFVTVAVKIFRYDEKQSWQREKDIFSDPALKHPNILDFLTAEERGSGIDRQYWLITSYHSNGCLRAYLGRHVLSWEQLIVMSQTTAAGLAYLHADRATDGAAKMPIAHRDVKSSNVLVKSDGTCCLADFGLALNLDPTIRVEEYANSGQVGTPRYMAPEALESRVNLVNLESFKQIDVYAMALVLWEMLARCEVTGDVAPYQPAYADKLSGDHPGIDTMKDVVIRGRERPDIPPGWLVHQGLCRMSEIIEDCWDHDGEARITASCAEERINELQKRQFTAITIDSEDDEKEPLRPKTRYIEETDV</sequence>
<dbReference type="InterPro" id="IPR008271">
    <property type="entry name" value="Ser/Thr_kinase_AS"/>
</dbReference>
<feature type="chain" id="PRO_5039885600" description="TGF-beta receptor type-2" evidence="26">
    <location>
        <begin position="48"/>
        <end position="638"/>
    </location>
</feature>
<dbReference type="GO" id="GO:0045121">
    <property type="term" value="C:membrane raft"/>
    <property type="evidence" value="ECO:0007669"/>
    <property type="project" value="UniProtKB-SubCell"/>
</dbReference>
<dbReference type="GO" id="GO:0048185">
    <property type="term" value="F:activin binding"/>
    <property type="evidence" value="ECO:0000318"/>
    <property type="project" value="GO_Central"/>
</dbReference>
<accession>A0A9J7HDU6</accession>
<evidence type="ECO:0000256" key="24">
    <source>
        <dbReference type="SAM" id="MobiDB-lite"/>
    </source>
</evidence>
<evidence type="ECO:0000256" key="2">
    <source>
        <dbReference type="ARBA" id="ARBA00001946"/>
    </source>
</evidence>
<evidence type="ECO:0000256" key="20">
    <source>
        <dbReference type="ARBA" id="ARBA00023170"/>
    </source>
</evidence>
<evidence type="ECO:0000256" key="14">
    <source>
        <dbReference type="ARBA" id="ARBA00022741"/>
    </source>
</evidence>
<evidence type="ECO:0000256" key="18">
    <source>
        <dbReference type="ARBA" id="ARBA00022989"/>
    </source>
</evidence>
<feature type="signal peptide" evidence="26">
    <location>
        <begin position="1"/>
        <end position="47"/>
    </location>
</feature>
<keyword evidence="14 23" id="KW-0547">Nucleotide-binding</keyword>
<keyword evidence="17" id="KW-0460">Magnesium</keyword>